<keyword evidence="5" id="KW-1185">Reference proteome</keyword>
<dbReference type="SUPFAM" id="SSF53328">
    <property type="entry name" value="Formyltransferase"/>
    <property type="match status" value="1"/>
</dbReference>
<reference evidence="4 5" key="1">
    <citation type="submission" date="2019-01" db="EMBL/GenBank/DDBJ databases">
        <title>Lacunisphaera sp. strain TWA-58.</title>
        <authorList>
            <person name="Chen W.-M."/>
        </authorList>
    </citation>
    <scope>NUCLEOTIDE SEQUENCE [LARGE SCALE GENOMIC DNA]</scope>
    <source>
        <strain evidence="4 5">TWA-58</strain>
    </source>
</reference>
<dbReference type="InterPro" id="IPR020023">
    <property type="entry name" value="PseG"/>
</dbReference>
<dbReference type="Proteomes" id="UP000290218">
    <property type="component" value="Unassembled WGS sequence"/>
</dbReference>
<comment type="caution">
    <text evidence="4">The sequence shown here is derived from an EMBL/GenBank/DDBJ whole genome shotgun (WGS) entry which is preliminary data.</text>
</comment>
<accession>A0A4Q1C444</accession>
<dbReference type="OrthoDB" id="196487at2"/>
<evidence type="ECO:0000313" key="4">
    <source>
        <dbReference type="EMBL" id="RXK53019.1"/>
    </source>
</evidence>
<dbReference type="Pfam" id="PF00551">
    <property type="entry name" value="Formyl_trans_N"/>
    <property type="match status" value="1"/>
</dbReference>
<feature type="binding site" evidence="2">
    <location>
        <position position="168"/>
    </location>
    <ligand>
        <name>substrate</name>
    </ligand>
</feature>
<dbReference type="Gene3D" id="3.40.50.11190">
    <property type="match status" value="1"/>
</dbReference>
<dbReference type="Gene3D" id="3.40.50.2000">
    <property type="entry name" value="Glycogen Phosphorylase B"/>
    <property type="match status" value="1"/>
</dbReference>
<evidence type="ECO:0000313" key="5">
    <source>
        <dbReference type="Proteomes" id="UP000290218"/>
    </source>
</evidence>
<dbReference type="EC" id="3.6.1.57" evidence="4"/>
<dbReference type="NCBIfam" id="TIGR03590">
    <property type="entry name" value="PseG"/>
    <property type="match status" value="1"/>
</dbReference>
<feature type="binding site" evidence="2">
    <location>
        <position position="272"/>
    </location>
    <ligand>
        <name>substrate</name>
    </ligand>
</feature>
<protein>
    <submittedName>
        <fullName evidence="4">UDP-2,4-diacetamido-2,4, 6-trideoxy-beta-L-altropyranose hydrolase</fullName>
        <ecNumber evidence="4">3.6.1.57</ecNumber>
    </submittedName>
</protein>
<organism evidence="4 5">
    <name type="scientific">Oleiharenicola lentus</name>
    <dbReference type="NCBI Taxonomy" id="2508720"/>
    <lineage>
        <taxon>Bacteria</taxon>
        <taxon>Pseudomonadati</taxon>
        <taxon>Verrucomicrobiota</taxon>
        <taxon>Opitutia</taxon>
        <taxon>Opitutales</taxon>
        <taxon>Opitutaceae</taxon>
        <taxon>Oleiharenicola</taxon>
    </lineage>
</organism>
<proteinExistence type="predicted"/>
<feature type="domain" description="Formyl transferase N-terminal" evidence="3">
    <location>
        <begin position="490"/>
        <end position="578"/>
    </location>
</feature>
<dbReference type="GO" id="GO:0016787">
    <property type="term" value="F:hydrolase activity"/>
    <property type="evidence" value="ECO:0007669"/>
    <property type="project" value="UniProtKB-KW"/>
</dbReference>
<dbReference type="Gene3D" id="3.40.50.12230">
    <property type="match status" value="1"/>
</dbReference>
<feature type="active site" description="Proton acceptor" evidence="1">
    <location>
        <position position="17"/>
    </location>
</feature>
<dbReference type="InterPro" id="IPR002376">
    <property type="entry name" value="Formyl_transf_N"/>
</dbReference>
<gene>
    <name evidence="4" type="primary">pseG</name>
    <name evidence="4" type="ORF">ESB00_15005</name>
</gene>
<dbReference type="AlphaFoldDB" id="A0A4Q1C444"/>
<evidence type="ECO:0000256" key="1">
    <source>
        <dbReference type="PIRSR" id="PIRSR620023-1"/>
    </source>
</evidence>
<dbReference type="EMBL" id="SDHX01000002">
    <property type="protein sequence ID" value="RXK53019.1"/>
    <property type="molecule type" value="Genomic_DNA"/>
</dbReference>
<keyword evidence="4" id="KW-0378">Hydrolase</keyword>
<evidence type="ECO:0000259" key="3">
    <source>
        <dbReference type="Pfam" id="PF00551"/>
    </source>
</evidence>
<evidence type="ECO:0000256" key="2">
    <source>
        <dbReference type="PIRSR" id="PIRSR620023-2"/>
    </source>
</evidence>
<dbReference type="InterPro" id="IPR036477">
    <property type="entry name" value="Formyl_transf_N_sf"/>
</dbReference>
<sequence length="658" mass="71733">MKIVFRCDSSRLIGTGHVVRCLTLAHELRRRGAEVRFITRSHDGHLAARLAEELMPATLLPAPGSDIVASADDVYSVWRGVPVDQDARETIAALAGLRPDWLVVDHYGLDASWERALRPHCGRILAIDDLPARAHDCDFLLNQNQGATHGSVPAGCQVLLGPRYALLRPEYAVARALKTTDAAEEVTRVLVFFGGVDAENLSGRTLRVLSESPFAGLAVDVVVGPNYPHRASLEVLAASRGRTRILSTRPHLADLLLQADVAIGAGGGATWERLCLGVPSLLVGVSENQLTACRSLAADGSVIYLGPLADFTEANLSDELQGLLSSPEKRRRLSVSGRNLVDGLGVLRVAEQLQPTPVENYTIQGESGRCFLVHATGLPVARLEFTPQEDSLALVTQELESGFAKVATSRVLASALVLLRAAMPMADGHSRVLPPLRAAGNAVRAGQRLAILSDASSWLNESLADLVLGWMRDGHTVEWVHAPGELRGGDYCFYLGCGQLVPAAIRARYRHNLVVHESALPHGKGWSPLTWQVLEGRTEIPVTLIEAAERVDSGLIYAEEIIHLKGDELVSELRARQAAATLTLCRRFVQEYPQCVAQARAQSGEESFYARRRPEDSRLEPARTLAEQFNQLRVADNERYPAFFEHQGRRYRLAITAS</sequence>
<dbReference type="SUPFAM" id="SSF53756">
    <property type="entry name" value="UDP-Glycosyltransferase/glycogen phosphorylase"/>
    <property type="match status" value="1"/>
</dbReference>
<name>A0A4Q1C444_9BACT</name>
<dbReference type="RefSeq" id="WP_129048609.1">
    <property type="nucleotide sequence ID" value="NZ_SDHX01000002.1"/>
</dbReference>